<reference evidence="1" key="1">
    <citation type="submission" date="2023-07" db="EMBL/GenBank/DDBJ databases">
        <authorList>
            <consortium name="AG Swart"/>
            <person name="Singh M."/>
            <person name="Singh A."/>
            <person name="Seah K."/>
            <person name="Emmerich C."/>
        </authorList>
    </citation>
    <scope>NUCLEOTIDE SEQUENCE</scope>
    <source>
        <strain evidence="1">DP1</strain>
    </source>
</reference>
<name>A0AAD1UPD0_EUPCR</name>
<organism evidence="1 2">
    <name type="scientific">Euplotes crassus</name>
    <dbReference type="NCBI Taxonomy" id="5936"/>
    <lineage>
        <taxon>Eukaryota</taxon>
        <taxon>Sar</taxon>
        <taxon>Alveolata</taxon>
        <taxon>Ciliophora</taxon>
        <taxon>Intramacronucleata</taxon>
        <taxon>Spirotrichea</taxon>
        <taxon>Hypotrichia</taxon>
        <taxon>Euplotida</taxon>
        <taxon>Euplotidae</taxon>
        <taxon>Moneuplotes</taxon>
    </lineage>
</organism>
<dbReference type="EMBL" id="CAMPGE010012903">
    <property type="protein sequence ID" value="CAI2371656.1"/>
    <property type="molecule type" value="Genomic_DNA"/>
</dbReference>
<evidence type="ECO:0000313" key="1">
    <source>
        <dbReference type="EMBL" id="CAI2371656.1"/>
    </source>
</evidence>
<sequence>MKSIANNSFTLYPHSSFLSSKNSKKRFLERYSPSEMVKRPIFKKTFKFLRDNSIPIKGFRIRDSKEEFNISSIFDPFQMEKSWKNMRLSSQKIRDLHSKANLCITPQNKCIRALRTPIHRPSFKETFSQKCDQFQKTQVLKFNFDQEIPTKSPKKIKLKKFKVNLKCKVATISRKENSIKSRRYRCPQIFKKKLSIKRNSSQSSKHNNHSLMDSSIGSLRIDSQCQIKKCSIPNKTLYKESKLAIKNRTLNMDLRDICMNNRNGY</sequence>
<evidence type="ECO:0000313" key="2">
    <source>
        <dbReference type="Proteomes" id="UP001295684"/>
    </source>
</evidence>
<keyword evidence="2" id="KW-1185">Reference proteome</keyword>
<dbReference type="AlphaFoldDB" id="A0AAD1UPD0"/>
<accession>A0AAD1UPD0</accession>
<protein>
    <submittedName>
        <fullName evidence="1">Uncharacterized protein</fullName>
    </submittedName>
</protein>
<gene>
    <name evidence="1" type="ORF">ECRASSUSDP1_LOCUS12981</name>
</gene>
<dbReference type="Proteomes" id="UP001295684">
    <property type="component" value="Unassembled WGS sequence"/>
</dbReference>
<comment type="caution">
    <text evidence="1">The sequence shown here is derived from an EMBL/GenBank/DDBJ whole genome shotgun (WGS) entry which is preliminary data.</text>
</comment>
<proteinExistence type="predicted"/>